<dbReference type="PROSITE" id="PS01330">
    <property type="entry name" value="PABS_1"/>
    <property type="match status" value="1"/>
</dbReference>
<evidence type="ECO:0000256" key="13">
    <source>
        <dbReference type="ARBA" id="ARBA00048874"/>
    </source>
</evidence>
<dbReference type="Pfam" id="PF02675">
    <property type="entry name" value="AdoMet_dc"/>
    <property type="match status" value="1"/>
</dbReference>
<dbReference type="InterPro" id="IPR016067">
    <property type="entry name" value="S-AdoMet_deCO2ase_core"/>
</dbReference>
<evidence type="ECO:0000256" key="3">
    <source>
        <dbReference type="ARBA" id="ARBA00022490"/>
    </source>
</evidence>
<comment type="function">
    <text evidence="14">Catalyzes the irreversible transfer of a propylamine group from the amino donor S-adenosylmethioninamine (decarboxy-AdoMet) to putrescine (1,4-diaminobutane) to yield spermidine.</text>
</comment>
<dbReference type="PROSITE" id="PS51006">
    <property type="entry name" value="PABS_2"/>
    <property type="match status" value="1"/>
</dbReference>
<dbReference type="GO" id="GO:0004766">
    <property type="term" value="F:spermidine synthase activity"/>
    <property type="evidence" value="ECO:0007669"/>
    <property type="project" value="UniProtKB-UniRule"/>
</dbReference>
<evidence type="ECO:0000256" key="8">
    <source>
        <dbReference type="ARBA" id="ARBA00023115"/>
    </source>
</evidence>
<evidence type="ECO:0000256" key="5">
    <source>
        <dbReference type="ARBA" id="ARBA00022793"/>
    </source>
</evidence>
<keyword evidence="9" id="KW-0865">Zymogen</keyword>
<dbReference type="InterPro" id="IPR003826">
    <property type="entry name" value="AdoMetDC_fam_prok"/>
</dbReference>
<evidence type="ECO:0000313" key="17">
    <source>
        <dbReference type="EMBL" id="SDZ62213.1"/>
    </source>
</evidence>
<dbReference type="GO" id="GO:0004014">
    <property type="term" value="F:adenosylmethionine decarboxylase activity"/>
    <property type="evidence" value="ECO:0007669"/>
    <property type="project" value="InterPro"/>
</dbReference>
<keyword evidence="4 14" id="KW-0808">Transferase</keyword>
<dbReference type="Gene3D" id="3.40.50.150">
    <property type="entry name" value="Vaccinia Virus protein VP39"/>
    <property type="match status" value="1"/>
</dbReference>
<evidence type="ECO:0000256" key="12">
    <source>
        <dbReference type="ARBA" id="ARBA00023317"/>
    </source>
</evidence>
<dbReference type="PANTHER" id="PTHR43317:SF1">
    <property type="entry name" value="THERMOSPERMINE SYNTHASE ACAULIS5"/>
    <property type="match status" value="1"/>
</dbReference>
<dbReference type="UniPathway" id="UPA00248">
    <property type="reaction ID" value="UER00314"/>
</dbReference>
<dbReference type="InterPro" id="IPR035246">
    <property type="entry name" value="Spermidine_synt_N"/>
</dbReference>
<keyword evidence="3" id="KW-0963">Cytoplasm</keyword>
<evidence type="ECO:0000256" key="11">
    <source>
        <dbReference type="ARBA" id="ARBA00023270"/>
    </source>
</evidence>
<keyword evidence="11" id="KW-0704">Schiff base</keyword>
<comment type="caution">
    <text evidence="14">Lacks conserved residue(s) required for the propagation of feature annotation.</text>
</comment>
<dbReference type="Gene3D" id="2.30.140.10">
    <property type="entry name" value="Spermidine synthase, tetramerisation domain"/>
    <property type="match status" value="1"/>
</dbReference>
<evidence type="ECO:0000256" key="1">
    <source>
        <dbReference type="ARBA" id="ARBA00001928"/>
    </source>
</evidence>
<sequence length="431" mass="47325">MHGLHLTADLYQCQGDERHMLDADAIAALCRAQTAQAGLTLVEDRWVKFPDYQGQPGGVTGTVLLAESHLAIHTWPETGCVTVDVYVCNFSADNSGKARALMEGVIAAYAPGRVVRQQLMRGDIGPGAKDEAAADEGDWALEALTPHARFGWRATRRETVQTPHQELELLHTPQFGKVLRLDGRFMTSEGEEFFYHEALVHPAALAHPAPRKALILGGGDGGAAEELLKHPSMEQVVVAELDEAVVQAARTHLQQVHRGVFDDPRLQLRIRDGMAMVERTEERFDLALMDLTDPDTPASALYSDQALARMKRVLAPGGALVLHLGSPVFHGEQVARLVASLRERFAIVRCYGLYIPLYGAYWGLAVASDTLDAAALPPAQLRQRLAERRLPDLRYYNAEVHPALFALPNYYRDLVQPAPLAALPPRAVRVA</sequence>
<dbReference type="AlphaFoldDB" id="A0A1H3UIB2"/>
<dbReference type="GO" id="GO:0008295">
    <property type="term" value="P:spermidine biosynthetic process"/>
    <property type="evidence" value="ECO:0007669"/>
    <property type="project" value="UniProtKB-UniRule"/>
</dbReference>
<keyword evidence="6" id="KW-0068">Autocatalytic cleavage</keyword>
<comment type="cofactor">
    <cofactor evidence="1">
        <name>pyruvate</name>
        <dbReference type="ChEBI" id="CHEBI:15361"/>
    </cofactor>
</comment>
<name>A0A1H3UIB2_9BURK</name>
<comment type="similarity">
    <text evidence="2 14">Belongs to the spermidine/spermine synthase family.</text>
</comment>
<comment type="catalytic activity">
    <reaction evidence="14">
        <text>S-adenosyl 3-(methylsulfanyl)propylamine + putrescine = S-methyl-5'-thioadenosine + spermidine + H(+)</text>
        <dbReference type="Rhea" id="RHEA:12721"/>
        <dbReference type="ChEBI" id="CHEBI:15378"/>
        <dbReference type="ChEBI" id="CHEBI:17509"/>
        <dbReference type="ChEBI" id="CHEBI:57443"/>
        <dbReference type="ChEBI" id="CHEBI:57834"/>
        <dbReference type="ChEBI" id="CHEBI:326268"/>
        <dbReference type="EC" id="2.5.1.16"/>
    </reaction>
</comment>
<keyword evidence="12" id="KW-0670">Pyruvate</keyword>
<dbReference type="EC" id="2.5.1.16" evidence="14"/>
<comment type="subunit">
    <text evidence="14">Homodimer or homotetramer.</text>
</comment>
<evidence type="ECO:0000259" key="16">
    <source>
        <dbReference type="PROSITE" id="PS51006"/>
    </source>
</evidence>
<dbReference type="Proteomes" id="UP000183417">
    <property type="component" value="Unassembled WGS sequence"/>
</dbReference>
<dbReference type="GO" id="GO:0010487">
    <property type="term" value="F:thermospermine synthase activity"/>
    <property type="evidence" value="ECO:0007669"/>
    <property type="project" value="UniProtKB-EC"/>
</dbReference>
<evidence type="ECO:0000256" key="10">
    <source>
        <dbReference type="ARBA" id="ARBA00023239"/>
    </source>
</evidence>
<evidence type="ECO:0000256" key="2">
    <source>
        <dbReference type="ARBA" id="ARBA00007867"/>
    </source>
</evidence>
<evidence type="ECO:0000313" key="18">
    <source>
        <dbReference type="Proteomes" id="UP000183417"/>
    </source>
</evidence>
<reference evidence="17 18" key="1">
    <citation type="submission" date="2016-10" db="EMBL/GenBank/DDBJ databases">
        <authorList>
            <person name="de Groot N.N."/>
        </authorList>
    </citation>
    <scope>NUCLEOTIDE SEQUENCE [LARGE SCALE GENOMIC DNA]</scope>
    <source>
        <strain evidence="17 18">LMG 24775</strain>
    </source>
</reference>
<dbReference type="EMBL" id="FNPE01000047">
    <property type="protein sequence ID" value="SDZ62213.1"/>
    <property type="molecule type" value="Genomic_DNA"/>
</dbReference>
<evidence type="ECO:0000256" key="4">
    <source>
        <dbReference type="ARBA" id="ARBA00022679"/>
    </source>
</evidence>
<feature type="binding site" evidence="14">
    <location>
        <position position="297"/>
    </location>
    <ligand>
        <name>S-methyl-5'-thioadenosine</name>
        <dbReference type="ChEBI" id="CHEBI:17509"/>
    </ligand>
</feature>
<dbReference type="SUPFAM" id="SSF56276">
    <property type="entry name" value="S-adenosylmethionine decarboxylase"/>
    <property type="match status" value="1"/>
</dbReference>
<accession>A0A1H3UIB2</accession>
<dbReference type="SUPFAM" id="SSF53335">
    <property type="entry name" value="S-adenosyl-L-methionine-dependent methyltransferases"/>
    <property type="match status" value="1"/>
</dbReference>
<dbReference type="CDD" id="cd02440">
    <property type="entry name" value="AdoMet_MTases"/>
    <property type="match status" value="1"/>
</dbReference>
<comment type="catalytic activity">
    <reaction evidence="13">
        <text>S-adenosyl 3-(methylsulfanyl)propylamine + spermidine = thermospermine + S-methyl-5'-thioadenosine + H(+)</text>
        <dbReference type="Rhea" id="RHEA:30515"/>
        <dbReference type="ChEBI" id="CHEBI:15378"/>
        <dbReference type="ChEBI" id="CHEBI:17509"/>
        <dbReference type="ChEBI" id="CHEBI:57443"/>
        <dbReference type="ChEBI" id="CHEBI:57834"/>
        <dbReference type="ChEBI" id="CHEBI:59903"/>
        <dbReference type="EC" id="2.5.1.79"/>
    </reaction>
</comment>
<evidence type="ECO:0000256" key="9">
    <source>
        <dbReference type="ARBA" id="ARBA00023145"/>
    </source>
</evidence>
<feature type="binding site" evidence="14">
    <location>
        <position position="240"/>
    </location>
    <ligand>
        <name>S-methyl-5'-thioadenosine</name>
        <dbReference type="ChEBI" id="CHEBI:17509"/>
    </ligand>
</feature>
<dbReference type="InterPro" id="IPR029063">
    <property type="entry name" value="SAM-dependent_MTases_sf"/>
</dbReference>
<evidence type="ECO:0000256" key="6">
    <source>
        <dbReference type="ARBA" id="ARBA00022813"/>
    </source>
</evidence>
<dbReference type="Pfam" id="PF17284">
    <property type="entry name" value="Spermine_synt_N"/>
    <property type="match status" value="1"/>
</dbReference>
<gene>
    <name evidence="14" type="primary">speE</name>
    <name evidence="17" type="ORF">SAMN05421547_14710</name>
</gene>
<dbReference type="InterPro" id="IPR037163">
    <property type="entry name" value="Spermidine_synt_N_sf"/>
</dbReference>
<feature type="domain" description="PABS" evidence="16">
    <location>
        <begin position="137"/>
        <end position="369"/>
    </location>
</feature>
<dbReference type="InterPro" id="IPR030374">
    <property type="entry name" value="PABS"/>
</dbReference>
<dbReference type="Pfam" id="PF01564">
    <property type="entry name" value="Spermine_synth"/>
    <property type="match status" value="1"/>
</dbReference>
<feature type="binding site" evidence="14">
    <location>
        <position position="220"/>
    </location>
    <ligand>
        <name>spermidine</name>
        <dbReference type="ChEBI" id="CHEBI:57834"/>
    </ligand>
</feature>
<feature type="binding site" evidence="14">
    <location>
        <begin position="272"/>
        <end position="273"/>
    </location>
    <ligand>
        <name>S-methyl-5'-thioadenosine</name>
        <dbReference type="ChEBI" id="CHEBI:17509"/>
    </ligand>
</feature>
<dbReference type="PANTHER" id="PTHR43317">
    <property type="entry name" value="THERMOSPERMINE SYNTHASE ACAULIS5"/>
    <property type="match status" value="1"/>
</dbReference>
<organism evidence="17 18">
    <name type="scientific">Delftia lacustris</name>
    <dbReference type="NCBI Taxonomy" id="558537"/>
    <lineage>
        <taxon>Bacteria</taxon>
        <taxon>Pseudomonadati</taxon>
        <taxon>Pseudomonadota</taxon>
        <taxon>Betaproteobacteria</taxon>
        <taxon>Burkholderiales</taxon>
        <taxon>Comamonadaceae</taxon>
        <taxon>Delftia</taxon>
    </lineage>
</organism>
<feature type="binding site" evidence="14">
    <location>
        <position position="165"/>
    </location>
    <ligand>
        <name>S-methyl-5'-thioadenosine</name>
        <dbReference type="ChEBI" id="CHEBI:17509"/>
    </ligand>
</feature>
<dbReference type="NCBIfam" id="NF002010">
    <property type="entry name" value="PRK00811.1"/>
    <property type="match status" value="1"/>
</dbReference>
<keyword evidence="10" id="KW-0456">Lyase</keyword>
<dbReference type="HAMAP" id="MF_00198">
    <property type="entry name" value="Spermidine_synth"/>
    <property type="match status" value="1"/>
</dbReference>
<feature type="binding site" evidence="14">
    <location>
        <position position="196"/>
    </location>
    <ligand>
        <name>spermidine</name>
        <dbReference type="ChEBI" id="CHEBI:57834"/>
    </ligand>
</feature>
<protein>
    <recommendedName>
        <fullName evidence="14">Polyamine aminopropyltransferase</fullName>
    </recommendedName>
    <alternativeName>
        <fullName evidence="14">Putrescine aminopropyltransferase</fullName>
        <shortName evidence="14">PAPT</shortName>
    </alternativeName>
    <alternativeName>
        <fullName evidence="14">Spermidine synthase</fullName>
        <shortName evidence="14">SPDS</shortName>
        <shortName evidence="14">SPDSY</shortName>
        <ecNumber evidence="14">2.5.1.16</ecNumber>
    </alternativeName>
</protein>
<evidence type="ECO:0000256" key="14">
    <source>
        <dbReference type="HAMAP-Rule" id="MF_00198"/>
    </source>
</evidence>
<dbReference type="InterPro" id="IPR030373">
    <property type="entry name" value="PABS_CS"/>
</dbReference>
<comment type="pathway">
    <text evidence="14">Amine and polyamine biosynthesis; spermidine biosynthesis; spermidine from putrescine: step 1/1.</text>
</comment>
<feature type="active site" description="Proton acceptor" evidence="14 15">
    <location>
        <position position="290"/>
    </location>
</feature>
<proteinExistence type="inferred from homology"/>
<evidence type="ECO:0000256" key="15">
    <source>
        <dbReference type="PROSITE-ProRule" id="PRU00354"/>
    </source>
</evidence>
<keyword evidence="7 14" id="KW-0745">Spermidine biosynthesis</keyword>
<evidence type="ECO:0000256" key="7">
    <source>
        <dbReference type="ARBA" id="ARBA00023066"/>
    </source>
</evidence>
<dbReference type="Gene3D" id="3.60.90.10">
    <property type="entry name" value="S-adenosylmethionine decarboxylase"/>
    <property type="match status" value="1"/>
</dbReference>
<keyword evidence="8 14" id="KW-0620">Polyamine biosynthesis</keyword>
<dbReference type="InterPro" id="IPR001045">
    <property type="entry name" value="Spermi_synthase"/>
</dbReference>
<keyword evidence="5" id="KW-0210">Decarboxylase</keyword>